<evidence type="ECO:0000256" key="2">
    <source>
        <dbReference type="ARBA" id="ARBA00005198"/>
    </source>
</evidence>
<comment type="catalytic activity">
    <reaction evidence="24">
        <text>2-methylpropanoyl-CoA + oxidized [electron-transfer flavoprotein] + H(+) = 2-methylpropenoyl-CoA + reduced [electron-transfer flavoprotein]</text>
        <dbReference type="Rhea" id="RHEA:44180"/>
        <dbReference type="Rhea" id="RHEA-COMP:10685"/>
        <dbReference type="Rhea" id="RHEA-COMP:10686"/>
        <dbReference type="ChEBI" id="CHEBI:15378"/>
        <dbReference type="ChEBI" id="CHEBI:57338"/>
        <dbReference type="ChEBI" id="CHEBI:57692"/>
        <dbReference type="ChEBI" id="CHEBI:58307"/>
        <dbReference type="ChEBI" id="CHEBI:62500"/>
    </reaction>
    <physiologicalReaction direction="left-to-right" evidence="24">
        <dbReference type="Rhea" id="RHEA:44181"/>
    </physiologicalReaction>
</comment>
<comment type="cofactor">
    <cofactor evidence="1 25">
        <name>FAD</name>
        <dbReference type="ChEBI" id="CHEBI:57692"/>
    </cofactor>
</comment>
<dbReference type="STRING" id="474950.SAMN05421771_0069"/>
<comment type="pathway">
    <text evidence="13">Amino-acid degradation; L-isoleucine degradation.</text>
</comment>
<dbReference type="InterPro" id="IPR009100">
    <property type="entry name" value="AcylCoA_DH/oxidase_NM_dom_sf"/>
</dbReference>
<dbReference type="PROSITE" id="PS00073">
    <property type="entry name" value="ACYL_COA_DH_2"/>
    <property type="match status" value="1"/>
</dbReference>
<dbReference type="Proteomes" id="UP000199024">
    <property type="component" value="Unassembled WGS sequence"/>
</dbReference>
<comment type="catalytic activity">
    <reaction evidence="20">
        <text>(2R)-2-methylbutanoyl-CoA + oxidized [electron-transfer flavoprotein] + H(+) = ethylacryloyl-CoA + reduced [electron-transfer flavoprotein]</text>
        <dbReference type="Rhea" id="RHEA:65296"/>
        <dbReference type="Rhea" id="RHEA-COMP:10685"/>
        <dbReference type="Rhea" id="RHEA-COMP:10686"/>
        <dbReference type="ChEBI" id="CHEBI:15378"/>
        <dbReference type="ChEBI" id="CHEBI:57692"/>
        <dbReference type="ChEBI" id="CHEBI:58307"/>
        <dbReference type="ChEBI" id="CHEBI:156439"/>
        <dbReference type="ChEBI" id="CHEBI:156440"/>
    </reaction>
    <physiologicalReaction direction="left-to-right" evidence="20">
        <dbReference type="Rhea" id="RHEA:65297"/>
    </physiologicalReaction>
</comment>
<evidence type="ECO:0000313" key="29">
    <source>
        <dbReference type="EMBL" id="SFR96966.1"/>
    </source>
</evidence>
<evidence type="ECO:0000256" key="6">
    <source>
        <dbReference type="ARBA" id="ARBA00022630"/>
    </source>
</evidence>
<dbReference type="InterPro" id="IPR036250">
    <property type="entry name" value="AcylCo_DH-like_C"/>
</dbReference>
<evidence type="ECO:0000256" key="8">
    <source>
        <dbReference type="ARBA" id="ARBA00022832"/>
    </source>
</evidence>
<evidence type="ECO:0000256" key="22">
    <source>
        <dbReference type="ARBA" id="ARBA00049192"/>
    </source>
</evidence>
<dbReference type="RefSeq" id="WP_089835567.1">
    <property type="nucleotide sequence ID" value="NZ_FOZL01000001.1"/>
</dbReference>
<evidence type="ECO:0000259" key="26">
    <source>
        <dbReference type="Pfam" id="PF00441"/>
    </source>
</evidence>
<evidence type="ECO:0000256" key="11">
    <source>
        <dbReference type="ARBA" id="ARBA00023002"/>
    </source>
</evidence>
<dbReference type="SUPFAM" id="SSF47203">
    <property type="entry name" value="Acyl-CoA dehydrogenase C-terminal domain-like"/>
    <property type="match status" value="1"/>
</dbReference>
<sequence length="388" mass="41598">MPATTKPLALTQLGEEELFFRDTVRKFAHNEIAPMARAMDEAQKLDPALLKQLFAMGLMGIEIPEQFGGSGGSFFDAILAVEALSAVDPSVGVLVDVQNTLTINALIKWGNEAQKSRFLPKLATDTVASYALSEASSGSDAFALQTRATAVEGGYLLSGQKLWITNAMESGLFIVFATLDPALGYKGITAFLVEKGAAGFTLGKKEDKLGIRASSTAALLFDDCFVPSADVLGKPGIGYKIAIETLNEGRIGIAAQMLGLADGAWGHAAKWAKERKQFGKALVEFQAMQFQLAEMATEIEAARLMVYNAARLKDNGSEFLKEAAMAKYYASHVAEKVASLAVEVYGGSGFVKDYPVEKLYRDAKIGKIYEGTSFMQLATIAKLTLGKV</sequence>
<evidence type="ECO:0000256" key="14">
    <source>
        <dbReference type="ARBA" id="ARBA00039036"/>
    </source>
</evidence>
<keyword evidence="30" id="KW-1185">Reference proteome</keyword>
<comment type="catalytic activity">
    <reaction evidence="18">
        <text>2-methylbutanoyl-CoA + oxidized [electron-transfer flavoprotein] + H(+) = (2E)-2-methylbut-2-enoyl-CoA + reduced [electron-transfer flavoprotein]</text>
        <dbReference type="Rhea" id="RHEA:43780"/>
        <dbReference type="Rhea" id="RHEA-COMP:10685"/>
        <dbReference type="Rhea" id="RHEA-COMP:10686"/>
        <dbReference type="ChEBI" id="CHEBI:15378"/>
        <dbReference type="ChEBI" id="CHEBI:57336"/>
        <dbReference type="ChEBI" id="CHEBI:57337"/>
        <dbReference type="ChEBI" id="CHEBI:57692"/>
        <dbReference type="ChEBI" id="CHEBI:58307"/>
        <dbReference type="EC" id="1.3.8.5"/>
    </reaction>
    <physiologicalReaction direction="left-to-right" evidence="18">
        <dbReference type="Rhea" id="RHEA:43781"/>
    </physiologicalReaction>
</comment>
<keyword evidence="8" id="KW-0276">Fatty acid metabolism</keyword>
<dbReference type="GO" id="GO:0003853">
    <property type="term" value="F:short-chain 2-methyl fatty acyl-CoA dehydrogenase activity"/>
    <property type="evidence" value="ECO:0007669"/>
    <property type="project" value="UniProtKB-EC"/>
</dbReference>
<dbReference type="Pfam" id="PF02770">
    <property type="entry name" value="Acyl-CoA_dh_M"/>
    <property type="match status" value="1"/>
</dbReference>
<dbReference type="InterPro" id="IPR006091">
    <property type="entry name" value="Acyl-CoA_Oxase/DH_mid-dom"/>
</dbReference>
<evidence type="ECO:0000256" key="15">
    <source>
        <dbReference type="ARBA" id="ARBA00039850"/>
    </source>
</evidence>
<feature type="domain" description="Acyl-CoA dehydrogenase/oxidase C-terminal" evidence="26">
    <location>
        <begin position="238"/>
        <end position="382"/>
    </location>
</feature>
<dbReference type="InterPro" id="IPR037069">
    <property type="entry name" value="AcylCoA_DH/ox_N_sf"/>
</dbReference>
<keyword evidence="7 25" id="KW-0274">FAD</keyword>
<evidence type="ECO:0000256" key="3">
    <source>
        <dbReference type="ARBA" id="ARBA00009347"/>
    </source>
</evidence>
<dbReference type="Pfam" id="PF02771">
    <property type="entry name" value="Acyl-CoA_dh_N"/>
    <property type="match status" value="1"/>
</dbReference>
<keyword evidence="5" id="KW-0597">Phosphoprotein</keyword>
<dbReference type="Pfam" id="PF00441">
    <property type="entry name" value="Acyl-CoA_dh_1"/>
    <property type="match status" value="1"/>
</dbReference>
<evidence type="ECO:0000256" key="4">
    <source>
        <dbReference type="ARBA" id="ARBA00011881"/>
    </source>
</evidence>
<dbReference type="InterPro" id="IPR006089">
    <property type="entry name" value="Acyl-CoA_DH_CS"/>
</dbReference>
<dbReference type="EC" id="1.3.8.5" evidence="14"/>
<dbReference type="OrthoDB" id="105706at2"/>
<evidence type="ECO:0000256" key="5">
    <source>
        <dbReference type="ARBA" id="ARBA00022553"/>
    </source>
</evidence>
<evidence type="ECO:0000256" key="18">
    <source>
        <dbReference type="ARBA" id="ARBA00048235"/>
    </source>
</evidence>
<dbReference type="InterPro" id="IPR046373">
    <property type="entry name" value="Acyl-CoA_Oxase/DH_mid-dom_sf"/>
</dbReference>
<evidence type="ECO:0000256" key="10">
    <source>
        <dbReference type="ARBA" id="ARBA00022990"/>
    </source>
</evidence>
<comment type="similarity">
    <text evidence="3 25">Belongs to the acyl-CoA dehydrogenase family.</text>
</comment>
<dbReference type="EMBL" id="FOZL01000001">
    <property type="protein sequence ID" value="SFR96966.1"/>
    <property type="molecule type" value="Genomic_DNA"/>
</dbReference>
<dbReference type="InterPro" id="IPR013786">
    <property type="entry name" value="AcylCoA_DH/ox_N"/>
</dbReference>
<evidence type="ECO:0000256" key="1">
    <source>
        <dbReference type="ARBA" id="ARBA00001974"/>
    </source>
</evidence>
<feature type="domain" description="Acyl-CoA dehydrogenase/oxidase N-terminal" evidence="28">
    <location>
        <begin position="15"/>
        <end position="124"/>
    </location>
</feature>
<evidence type="ECO:0000256" key="24">
    <source>
        <dbReference type="ARBA" id="ARBA00051903"/>
    </source>
</evidence>
<dbReference type="PANTHER" id="PTHR43884">
    <property type="entry name" value="ACYL-COA DEHYDROGENASE"/>
    <property type="match status" value="1"/>
</dbReference>
<dbReference type="FunFam" id="1.20.140.10:FF:000002">
    <property type="entry name" value="Acyl-CoA dehydrogenase short/branched chain"/>
    <property type="match status" value="1"/>
</dbReference>
<proteinExistence type="inferred from homology"/>
<dbReference type="InterPro" id="IPR009075">
    <property type="entry name" value="AcylCo_DH/oxidase_C"/>
</dbReference>
<dbReference type="FunFam" id="1.10.540.10:FF:000012">
    <property type="entry name" value="Acyl-CoA dehydrogenase short/branched chain"/>
    <property type="match status" value="1"/>
</dbReference>
<dbReference type="Gene3D" id="1.10.540.10">
    <property type="entry name" value="Acyl-CoA dehydrogenase/oxidase, N-terminal domain"/>
    <property type="match status" value="1"/>
</dbReference>
<keyword evidence="6 25" id="KW-0285">Flavoprotein</keyword>
<dbReference type="FunFam" id="2.40.110.10:FF:000001">
    <property type="entry name" value="Acyl-CoA dehydrogenase, mitochondrial"/>
    <property type="match status" value="1"/>
</dbReference>
<dbReference type="PANTHER" id="PTHR43884:SF1">
    <property type="entry name" value="SHORT_BRANCHED CHAIN SPECIFIC ACYL-COA DEHYDROGENASE, MITOCHONDRIAL"/>
    <property type="match status" value="1"/>
</dbReference>
<comment type="catalytic activity">
    <reaction evidence="22">
        <text>hexanoyl-CoA + oxidized [electron-transfer flavoprotein] + H(+) = (2E)-hexenoyl-CoA + reduced [electron-transfer flavoprotein]</text>
        <dbReference type="Rhea" id="RHEA:43464"/>
        <dbReference type="Rhea" id="RHEA-COMP:10685"/>
        <dbReference type="Rhea" id="RHEA-COMP:10686"/>
        <dbReference type="ChEBI" id="CHEBI:15378"/>
        <dbReference type="ChEBI" id="CHEBI:57692"/>
        <dbReference type="ChEBI" id="CHEBI:58307"/>
        <dbReference type="ChEBI" id="CHEBI:62077"/>
        <dbReference type="ChEBI" id="CHEBI:62620"/>
    </reaction>
    <physiologicalReaction direction="left-to-right" evidence="22">
        <dbReference type="Rhea" id="RHEA:43465"/>
    </physiologicalReaction>
</comment>
<protein>
    <recommendedName>
        <fullName evidence="15">Short/branched chain specific acyl-CoA dehydrogenase, mitochondrial</fullName>
        <ecNumber evidence="14">1.3.8.5</ecNumber>
    </recommendedName>
    <alternativeName>
        <fullName evidence="17">2-methyl branched chain acyl-CoA dehydrogenase</fullName>
    </alternativeName>
    <alternativeName>
        <fullName evidence="16">2-methylbutyryl-coenzyme A dehydrogenase</fullName>
    </alternativeName>
</protein>
<evidence type="ECO:0000256" key="17">
    <source>
        <dbReference type="ARBA" id="ARBA00042821"/>
    </source>
</evidence>
<evidence type="ECO:0000256" key="13">
    <source>
        <dbReference type="ARBA" id="ARBA00037895"/>
    </source>
</evidence>
<dbReference type="Gene3D" id="2.40.110.10">
    <property type="entry name" value="Butyryl-CoA Dehydrogenase, subunit A, domain 2"/>
    <property type="match status" value="1"/>
</dbReference>
<evidence type="ECO:0000256" key="19">
    <source>
        <dbReference type="ARBA" id="ARBA00048307"/>
    </source>
</evidence>
<evidence type="ECO:0000256" key="7">
    <source>
        <dbReference type="ARBA" id="ARBA00022827"/>
    </source>
</evidence>
<accession>A0A1I6L0J2</accession>
<gene>
    <name evidence="29" type="ORF">SAMN05421771_0069</name>
</gene>
<keyword evidence="9" id="KW-0809">Transit peptide</keyword>
<dbReference type="PROSITE" id="PS00072">
    <property type="entry name" value="ACYL_COA_DH_1"/>
    <property type="match status" value="1"/>
</dbReference>
<evidence type="ECO:0000256" key="21">
    <source>
        <dbReference type="ARBA" id="ARBA00049096"/>
    </source>
</evidence>
<keyword evidence="10" id="KW-0007">Acetylation</keyword>
<name>A0A1I6L0J2_9BACT</name>
<dbReference type="GO" id="GO:0046395">
    <property type="term" value="P:carboxylic acid catabolic process"/>
    <property type="evidence" value="ECO:0007669"/>
    <property type="project" value="UniProtKB-ARBA"/>
</dbReference>
<comment type="subunit">
    <text evidence="4">Homotetramer.</text>
</comment>
<dbReference type="PIRSF" id="PIRSF016578">
    <property type="entry name" value="HsaA"/>
    <property type="match status" value="1"/>
</dbReference>
<dbReference type="GO" id="GO:0006631">
    <property type="term" value="P:fatty acid metabolic process"/>
    <property type="evidence" value="ECO:0007669"/>
    <property type="project" value="UniProtKB-KW"/>
</dbReference>
<organism evidence="29 30">
    <name type="scientific">Granulicella pectinivorans</name>
    <dbReference type="NCBI Taxonomy" id="474950"/>
    <lineage>
        <taxon>Bacteria</taxon>
        <taxon>Pseudomonadati</taxon>
        <taxon>Acidobacteriota</taxon>
        <taxon>Terriglobia</taxon>
        <taxon>Terriglobales</taxon>
        <taxon>Acidobacteriaceae</taxon>
        <taxon>Granulicella</taxon>
    </lineage>
</organism>
<evidence type="ECO:0000259" key="27">
    <source>
        <dbReference type="Pfam" id="PF02770"/>
    </source>
</evidence>
<evidence type="ECO:0000256" key="20">
    <source>
        <dbReference type="ARBA" id="ARBA00048592"/>
    </source>
</evidence>
<dbReference type="GO" id="GO:0050660">
    <property type="term" value="F:flavin adenine dinucleotide binding"/>
    <property type="evidence" value="ECO:0007669"/>
    <property type="project" value="InterPro"/>
</dbReference>
<dbReference type="SUPFAM" id="SSF56645">
    <property type="entry name" value="Acyl-CoA dehydrogenase NM domain-like"/>
    <property type="match status" value="1"/>
</dbReference>
<comment type="pathway">
    <text evidence="2">Lipid metabolism; mitochondrial fatty acid beta-oxidation.</text>
</comment>
<comment type="catalytic activity">
    <reaction evidence="21">
        <text>butanoyl-CoA + oxidized [electron-transfer flavoprotein] + H(+) = (2E)-butenoyl-CoA + reduced [electron-transfer flavoprotein]</text>
        <dbReference type="Rhea" id="RHEA:24004"/>
        <dbReference type="Rhea" id="RHEA-COMP:10685"/>
        <dbReference type="Rhea" id="RHEA-COMP:10686"/>
        <dbReference type="ChEBI" id="CHEBI:15378"/>
        <dbReference type="ChEBI" id="CHEBI:57332"/>
        <dbReference type="ChEBI" id="CHEBI:57371"/>
        <dbReference type="ChEBI" id="CHEBI:57692"/>
        <dbReference type="ChEBI" id="CHEBI:58307"/>
    </reaction>
    <physiologicalReaction direction="left-to-right" evidence="21">
        <dbReference type="Rhea" id="RHEA:24005"/>
    </physiologicalReaction>
</comment>
<keyword evidence="11 25" id="KW-0560">Oxidoreductase</keyword>
<comment type="catalytic activity">
    <reaction evidence="23">
        <text>(2S)-2-methylbutanoyl-CoA + oxidized [electron-transfer flavoprotein] + H(+) = (2E)-2-methylbut-2-enoyl-CoA + reduced [electron-transfer flavoprotein]</text>
        <dbReference type="Rhea" id="RHEA:48256"/>
        <dbReference type="Rhea" id="RHEA-COMP:10685"/>
        <dbReference type="Rhea" id="RHEA-COMP:10686"/>
        <dbReference type="ChEBI" id="CHEBI:15378"/>
        <dbReference type="ChEBI" id="CHEBI:57337"/>
        <dbReference type="ChEBI" id="CHEBI:57692"/>
        <dbReference type="ChEBI" id="CHEBI:58307"/>
        <dbReference type="ChEBI" id="CHEBI:88166"/>
    </reaction>
    <physiologicalReaction direction="left-to-right" evidence="23">
        <dbReference type="Rhea" id="RHEA:48257"/>
    </physiologicalReaction>
</comment>
<evidence type="ECO:0000256" key="16">
    <source>
        <dbReference type="ARBA" id="ARBA00041537"/>
    </source>
</evidence>
<keyword evidence="12" id="KW-0443">Lipid metabolism</keyword>
<dbReference type="Gene3D" id="1.20.140.10">
    <property type="entry name" value="Butyryl-CoA Dehydrogenase, subunit A, domain 3"/>
    <property type="match status" value="1"/>
</dbReference>
<comment type="catalytic activity">
    <reaction evidence="19">
        <text>valproyl-CoA + oxidized [electron-transfer flavoprotein] + H(+) = (2E)-2-propylpent-2-enoyl-CoA + reduced [electron-transfer flavoprotein]</text>
        <dbReference type="Rhea" id="RHEA:65344"/>
        <dbReference type="Rhea" id="RHEA-COMP:10685"/>
        <dbReference type="Rhea" id="RHEA-COMP:10686"/>
        <dbReference type="ChEBI" id="CHEBI:15378"/>
        <dbReference type="ChEBI" id="CHEBI:57692"/>
        <dbReference type="ChEBI" id="CHEBI:58307"/>
        <dbReference type="ChEBI" id="CHEBI:156457"/>
        <dbReference type="ChEBI" id="CHEBI:156458"/>
    </reaction>
    <physiologicalReaction direction="left-to-right" evidence="19">
        <dbReference type="Rhea" id="RHEA:65345"/>
    </physiologicalReaction>
</comment>
<evidence type="ECO:0000256" key="23">
    <source>
        <dbReference type="ARBA" id="ARBA00049552"/>
    </source>
</evidence>
<feature type="domain" description="Acyl-CoA oxidase/dehydrogenase middle" evidence="27">
    <location>
        <begin position="130"/>
        <end position="224"/>
    </location>
</feature>
<evidence type="ECO:0000256" key="9">
    <source>
        <dbReference type="ARBA" id="ARBA00022946"/>
    </source>
</evidence>
<dbReference type="AlphaFoldDB" id="A0A1I6L0J2"/>
<evidence type="ECO:0000259" key="28">
    <source>
        <dbReference type="Pfam" id="PF02771"/>
    </source>
</evidence>
<evidence type="ECO:0000256" key="25">
    <source>
        <dbReference type="RuleBase" id="RU362125"/>
    </source>
</evidence>
<evidence type="ECO:0000313" key="30">
    <source>
        <dbReference type="Proteomes" id="UP000199024"/>
    </source>
</evidence>
<evidence type="ECO:0000256" key="12">
    <source>
        <dbReference type="ARBA" id="ARBA00023098"/>
    </source>
</evidence>
<reference evidence="29 30" key="1">
    <citation type="submission" date="2016-10" db="EMBL/GenBank/DDBJ databases">
        <authorList>
            <person name="de Groot N.N."/>
        </authorList>
    </citation>
    <scope>NUCLEOTIDE SEQUENCE [LARGE SCALE GENOMIC DNA]</scope>
    <source>
        <strain evidence="29 30">DSM 21001</strain>
    </source>
</reference>